<dbReference type="EC" id="2.7.7.19" evidence="11"/>
<keyword evidence="1" id="KW-0507">mRNA processing</keyword>
<dbReference type="InterPro" id="IPR010206">
    <property type="entry name" value="PolA_pol_I"/>
</dbReference>
<dbReference type="Gene3D" id="3.30.460.10">
    <property type="entry name" value="Beta Polymerase, domain 2"/>
    <property type="match status" value="1"/>
</dbReference>
<dbReference type="InterPro" id="IPR025866">
    <property type="entry name" value="PolyA_pol_arg_C_dom"/>
</dbReference>
<dbReference type="Pfam" id="PF12626">
    <property type="entry name" value="PolyA_pol_arg_C"/>
    <property type="match status" value="1"/>
</dbReference>
<keyword evidence="3" id="KW-0547">Nucleotide-binding</keyword>
<dbReference type="InterPro" id="IPR043519">
    <property type="entry name" value="NT_sf"/>
</dbReference>
<sequence length="439" mass="49882">MKTDHQNGVPRIVPRPEHIITRANIAETALKVLYRLRAAGFESYLVGGGVRDLLLGREPKDFDIATDAHPDEVRALFRNCRLIGRRFRLAHVHFGREIIEVATFRGSHDGEGAAGDGMILRDNVYGTLEEDAWRRDFSINSLYYDIRDFSVVDFTGGLDDLEAGLLRVIGDAGQRYREDPVRMLRAIRFAAKLGFRIHPGSETPIFELGETLEAVPSARLYEEMLKLFLSGYGVASFELLRHYDLFRHLFPMTEACLAQEENSFPHQMVLRGLENTDARVAEGKPVTPAFLFAVLLWEPVRDRAEVLLAEGMSEIQALQSAGETVIGQSIRYVALPKRFSLQTREIWVMQARLPRRNGKRAARLLEMPRFRAAYDFLLLRAESGDEELQELAQWWTDFQAVDEESRATLSRDAPVGSGDGSGKKRRRRRRRSKKPASPE</sequence>
<evidence type="ECO:0000256" key="2">
    <source>
        <dbReference type="ARBA" id="ARBA00022679"/>
    </source>
</evidence>
<dbReference type="GO" id="GO:0005524">
    <property type="term" value="F:ATP binding"/>
    <property type="evidence" value="ECO:0007669"/>
    <property type="project" value="UniProtKB-KW"/>
</dbReference>
<organism evidence="11">
    <name type="scientific">hydrothermal vent metagenome</name>
    <dbReference type="NCBI Taxonomy" id="652676"/>
    <lineage>
        <taxon>unclassified sequences</taxon>
        <taxon>metagenomes</taxon>
        <taxon>ecological metagenomes</taxon>
    </lineage>
</organism>
<dbReference type="InterPro" id="IPR002646">
    <property type="entry name" value="PolA_pol_head_dom"/>
</dbReference>
<keyword evidence="11" id="KW-0548">Nucleotidyltransferase</keyword>
<dbReference type="HAMAP" id="MF_00957">
    <property type="entry name" value="PolyA_pol"/>
    <property type="match status" value="1"/>
</dbReference>
<evidence type="ECO:0000256" key="7">
    <source>
        <dbReference type="SAM" id="MobiDB-lite"/>
    </source>
</evidence>
<feature type="compositionally biased region" description="Basic residues" evidence="7">
    <location>
        <begin position="423"/>
        <end position="439"/>
    </location>
</feature>
<dbReference type="PANTHER" id="PTHR43051:SF1">
    <property type="entry name" value="POLYNUCLEOTIDE ADENYLYLTRANSFERASE FAMILY PROTEIN"/>
    <property type="match status" value="1"/>
</dbReference>
<dbReference type="GO" id="GO:0043633">
    <property type="term" value="P:polyadenylation-dependent RNA catabolic process"/>
    <property type="evidence" value="ECO:0007669"/>
    <property type="project" value="InterPro"/>
</dbReference>
<name>A0A3B1AUK1_9ZZZZ</name>
<evidence type="ECO:0000259" key="10">
    <source>
        <dbReference type="Pfam" id="PF12627"/>
    </source>
</evidence>
<accession>A0A3B1AUK1</accession>
<keyword evidence="4" id="KW-0067">ATP-binding</keyword>
<dbReference type="FunFam" id="3.30.460.10:FF:000035">
    <property type="entry name" value="Poly(A) polymerase I"/>
    <property type="match status" value="1"/>
</dbReference>
<dbReference type="CDD" id="cd05398">
    <property type="entry name" value="NT_ClassII-CCAase"/>
    <property type="match status" value="1"/>
</dbReference>
<dbReference type="SUPFAM" id="SSF81301">
    <property type="entry name" value="Nucleotidyltransferase"/>
    <property type="match status" value="1"/>
</dbReference>
<feature type="domain" description="tRNA nucleotidyltransferase/poly(A) polymerase RNA and SrmB- binding" evidence="10">
    <location>
        <begin position="194"/>
        <end position="255"/>
    </location>
</feature>
<keyword evidence="2 11" id="KW-0808">Transferase</keyword>
<dbReference type="InterPro" id="IPR052191">
    <property type="entry name" value="tRNA_ntf/polyA_polymerase_I"/>
</dbReference>
<dbReference type="SUPFAM" id="SSF81891">
    <property type="entry name" value="Poly A polymerase C-terminal region-like"/>
    <property type="match status" value="1"/>
</dbReference>
<feature type="domain" description="Poly A polymerase head" evidence="8">
    <location>
        <begin position="44"/>
        <end position="167"/>
    </location>
</feature>
<dbReference type="EMBL" id="UOFU01000329">
    <property type="protein sequence ID" value="VAX03473.1"/>
    <property type="molecule type" value="Genomic_DNA"/>
</dbReference>
<dbReference type="NCBIfam" id="TIGR01942">
    <property type="entry name" value="pcnB"/>
    <property type="match status" value="1"/>
</dbReference>
<dbReference type="PANTHER" id="PTHR43051">
    <property type="entry name" value="POLYNUCLEOTIDE ADENYLYLTRANSFERASE FAMILY PROTEIN"/>
    <property type="match status" value="1"/>
</dbReference>
<dbReference type="GO" id="GO:0003723">
    <property type="term" value="F:RNA binding"/>
    <property type="evidence" value="ECO:0007669"/>
    <property type="project" value="UniProtKB-KW"/>
</dbReference>
<feature type="region of interest" description="Disordered" evidence="7">
    <location>
        <begin position="405"/>
        <end position="439"/>
    </location>
</feature>
<dbReference type="InterPro" id="IPR032828">
    <property type="entry name" value="PolyA_RNA-bd"/>
</dbReference>
<keyword evidence="5" id="KW-0694">RNA-binding</keyword>
<evidence type="ECO:0000259" key="9">
    <source>
        <dbReference type="Pfam" id="PF12626"/>
    </source>
</evidence>
<dbReference type="Pfam" id="PF12627">
    <property type="entry name" value="PolyA_pol_RNAbd"/>
    <property type="match status" value="1"/>
</dbReference>
<dbReference type="GO" id="GO:0006397">
    <property type="term" value="P:mRNA processing"/>
    <property type="evidence" value="ECO:0007669"/>
    <property type="project" value="UniProtKB-KW"/>
</dbReference>
<evidence type="ECO:0000256" key="1">
    <source>
        <dbReference type="ARBA" id="ARBA00022664"/>
    </source>
</evidence>
<evidence type="ECO:0000256" key="5">
    <source>
        <dbReference type="ARBA" id="ARBA00022884"/>
    </source>
</evidence>
<dbReference type="AlphaFoldDB" id="A0A3B1AUK1"/>
<keyword evidence="6" id="KW-0804">Transcription</keyword>
<dbReference type="Gene3D" id="1.10.3090.10">
    <property type="entry name" value="cca-adding enzyme, domain 2"/>
    <property type="match status" value="1"/>
</dbReference>
<evidence type="ECO:0000313" key="11">
    <source>
        <dbReference type="EMBL" id="VAX03473.1"/>
    </source>
</evidence>
<evidence type="ECO:0000256" key="4">
    <source>
        <dbReference type="ARBA" id="ARBA00022840"/>
    </source>
</evidence>
<reference evidence="11" key="1">
    <citation type="submission" date="2018-06" db="EMBL/GenBank/DDBJ databases">
        <authorList>
            <person name="Zhirakovskaya E."/>
        </authorList>
    </citation>
    <scope>NUCLEOTIDE SEQUENCE</scope>
</reference>
<dbReference type="Pfam" id="PF01743">
    <property type="entry name" value="PolyA_pol"/>
    <property type="match status" value="1"/>
</dbReference>
<evidence type="ECO:0000256" key="3">
    <source>
        <dbReference type="ARBA" id="ARBA00022741"/>
    </source>
</evidence>
<evidence type="ECO:0000259" key="8">
    <source>
        <dbReference type="Pfam" id="PF01743"/>
    </source>
</evidence>
<evidence type="ECO:0000256" key="6">
    <source>
        <dbReference type="ARBA" id="ARBA00023163"/>
    </source>
</evidence>
<feature type="domain" description="Polymerase A arginine-rich C-terminal" evidence="9">
    <location>
        <begin position="310"/>
        <end position="431"/>
    </location>
</feature>
<proteinExistence type="inferred from homology"/>
<dbReference type="GO" id="GO:1990817">
    <property type="term" value="F:poly(A) RNA polymerase activity"/>
    <property type="evidence" value="ECO:0007669"/>
    <property type="project" value="UniProtKB-EC"/>
</dbReference>
<protein>
    <submittedName>
        <fullName evidence="11">Poly(A) polymerase</fullName>
        <ecNumber evidence="11">2.7.7.19</ecNumber>
    </submittedName>
</protein>
<gene>
    <name evidence="11" type="ORF">MNBD_GAMMA20-2265</name>
</gene>